<dbReference type="Proteomes" id="UP000199297">
    <property type="component" value="Unassembled WGS sequence"/>
</dbReference>
<keyword evidence="4" id="KW-1003">Cell membrane</keyword>
<dbReference type="STRING" id="641665.GCA_002104455_01615"/>
<evidence type="ECO:0000256" key="4">
    <source>
        <dbReference type="ARBA" id="ARBA00022475"/>
    </source>
</evidence>
<feature type="transmembrane region" description="Helical" evidence="9">
    <location>
        <begin position="229"/>
        <end position="249"/>
    </location>
</feature>
<dbReference type="PANTHER" id="PTHR33451:SF3">
    <property type="entry name" value="MALATE-2H(+)_NA(+)-LACTATE ANTIPORTER"/>
    <property type="match status" value="1"/>
</dbReference>
<evidence type="ECO:0000256" key="7">
    <source>
        <dbReference type="ARBA" id="ARBA00023136"/>
    </source>
</evidence>
<dbReference type="EMBL" id="FOBI01000002">
    <property type="protein sequence ID" value="SEK76815.1"/>
    <property type="molecule type" value="Genomic_DNA"/>
</dbReference>
<dbReference type="NCBIfam" id="TIGR00931">
    <property type="entry name" value="antiport_nhaC"/>
    <property type="match status" value="1"/>
</dbReference>
<evidence type="ECO:0000256" key="5">
    <source>
        <dbReference type="ARBA" id="ARBA00022692"/>
    </source>
</evidence>
<feature type="transmembrane region" description="Helical" evidence="9">
    <location>
        <begin position="324"/>
        <end position="343"/>
    </location>
</feature>
<comment type="subcellular location">
    <subcellularLocation>
        <location evidence="1">Cell membrane</location>
        <topology evidence="1">Multi-pass membrane protein</topology>
    </subcellularLocation>
</comment>
<feature type="transmembrane region" description="Helical" evidence="9">
    <location>
        <begin position="42"/>
        <end position="62"/>
    </location>
</feature>
<dbReference type="InterPro" id="IPR052180">
    <property type="entry name" value="NhaC_Na-H+_Antiporter"/>
</dbReference>
<feature type="transmembrane region" description="Helical" evidence="9">
    <location>
        <begin position="363"/>
        <end position="381"/>
    </location>
</feature>
<feature type="transmembrane region" description="Helical" evidence="9">
    <location>
        <begin position="294"/>
        <end position="312"/>
    </location>
</feature>
<sequence>MNLATKNKAAIGQQSTSFYLASALAANNKGIIMLEKKLKPSLFDALFPIVILLCLLFLAVYFFGDDSSSGPNQIALMLCAGIACLIGLKNGYNCDEIEAGITKGISLTLGAILILLAVGSLIGTWLLAGTVPTMIYFGLQILEPQYFYVSCCIICALVAFCVGSSWTVAATIGVALMGVATGIGASGAMTAGAIISGAYFGDKLSPLSDTTNLASAVAGTELFMHIKHMLWSTIPSFIITLVIFFFLGLKAQEQASNAQIQQLLLSLEQEFFIAWYLLLPLFVTLFLAVRKMPAFPAIGIGAIVGAVWAILFQQELILAYANEGVSAIQANTMVVWQVMYSGVSLDTGNAAVDSLLSGGGMGSMLNTIWLIITAMTFGSIMEKVGLLRRVVESLVRVTSSAASLISTTIVTAFGTNCIAADQYIAIVMPGRMFKDAYQDAKLAPENLSRALEDGGTVTAPLIPWNTCGAYMQSVLLINPLEYAVFCFFNWLSPIIGMACAVTGFKVKTLVTKTLTNTAGLSPAPIK</sequence>
<feature type="transmembrane region" description="Helical" evidence="9">
    <location>
        <begin position="176"/>
        <end position="200"/>
    </location>
</feature>
<organism evidence="11 12">
    <name type="scientific">Colwellia chukchiensis</name>
    <dbReference type="NCBI Taxonomy" id="641665"/>
    <lineage>
        <taxon>Bacteria</taxon>
        <taxon>Pseudomonadati</taxon>
        <taxon>Pseudomonadota</taxon>
        <taxon>Gammaproteobacteria</taxon>
        <taxon>Alteromonadales</taxon>
        <taxon>Colwelliaceae</taxon>
        <taxon>Colwellia</taxon>
    </lineage>
</organism>
<keyword evidence="6 9" id="KW-1133">Transmembrane helix</keyword>
<feature type="transmembrane region" description="Helical" evidence="9">
    <location>
        <begin position="482"/>
        <end position="504"/>
    </location>
</feature>
<name>A0A1H7JTI8_9GAMM</name>
<feature type="transmembrane region" description="Helical" evidence="9">
    <location>
        <begin position="146"/>
        <end position="169"/>
    </location>
</feature>
<protein>
    <submittedName>
        <fullName evidence="11">Transporter, NhaC family</fullName>
    </submittedName>
</protein>
<keyword evidence="2" id="KW-0813">Transport</keyword>
<evidence type="ECO:0000259" key="10">
    <source>
        <dbReference type="Pfam" id="PF03553"/>
    </source>
</evidence>
<keyword evidence="7 9" id="KW-0472">Membrane</keyword>
<evidence type="ECO:0000313" key="12">
    <source>
        <dbReference type="Proteomes" id="UP000199297"/>
    </source>
</evidence>
<dbReference type="AlphaFoldDB" id="A0A1H7JTI8"/>
<keyword evidence="12" id="KW-1185">Reference proteome</keyword>
<feature type="transmembrane region" description="Helical" evidence="9">
    <location>
        <begin position="393"/>
        <end position="413"/>
    </location>
</feature>
<reference evidence="12" key="1">
    <citation type="submission" date="2016-10" db="EMBL/GenBank/DDBJ databases">
        <authorList>
            <person name="Varghese N."/>
            <person name="Submissions S."/>
        </authorList>
    </citation>
    <scope>NUCLEOTIDE SEQUENCE [LARGE SCALE GENOMIC DNA]</scope>
    <source>
        <strain evidence="12">CGMCC 1.9127</strain>
    </source>
</reference>
<dbReference type="PANTHER" id="PTHR33451">
    <property type="entry name" value="MALATE-2H(+)/NA(+)-LACTATE ANTIPORTER"/>
    <property type="match status" value="1"/>
</dbReference>
<evidence type="ECO:0000256" key="1">
    <source>
        <dbReference type="ARBA" id="ARBA00004651"/>
    </source>
</evidence>
<dbReference type="InterPro" id="IPR004770">
    <property type="entry name" value="Na/H_antiport_NhaC"/>
</dbReference>
<feature type="transmembrane region" description="Helical" evidence="9">
    <location>
        <begin position="104"/>
        <end position="126"/>
    </location>
</feature>
<evidence type="ECO:0000256" key="3">
    <source>
        <dbReference type="ARBA" id="ARBA00022449"/>
    </source>
</evidence>
<keyword evidence="5 9" id="KW-0812">Transmembrane</keyword>
<feature type="transmembrane region" description="Helical" evidence="9">
    <location>
        <begin position="270"/>
        <end position="288"/>
    </location>
</feature>
<dbReference type="InterPro" id="IPR018461">
    <property type="entry name" value="Na/H_Antiport_NhaC-like_C"/>
</dbReference>
<feature type="transmembrane region" description="Helical" evidence="9">
    <location>
        <begin position="74"/>
        <end position="92"/>
    </location>
</feature>
<evidence type="ECO:0000256" key="9">
    <source>
        <dbReference type="SAM" id="Phobius"/>
    </source>
</evidence>
<gene>
    <name evidence="11" type="ORF">SAMN05216262_102320</name>
</gene>
<dbReference type="GO" id="GO:0005886">
    <property type="term" value="C:plasma membrane"/>
    <property type="evidence" value="ECO:0007669"/>
    <property type="project" value="UniProtKB-SubCell"/>
</dbReference>
<keyword evidence="3" id="KW-0050">Antiport</keyword>
<comment type="similarity">
    <text evidence="8">Belongs to the NhaC Na(+)/H(+) (TC 2.A.35) antiporter family.</text>
</comment>
<evidence type="ECO:0000256" key="8">
    <source>
        <dbReference type="ARBA" id="ARBA00038435"/>
    </source>
</evidence>
<accession>A0A1H7JTI8</accession>
<feature type="domain" description="Na+/H+ antiporter NhaC-like C-terminal" evidence="10">
    <location>
        <begin position="197"/>
        <end position="504"/>
    </location>
</feature>
<evidence type="ECO:0000256" key="2">
    <source>
        <dbReference type="ARBA" id="ARBA00022448"/>
    </source>
</evidence>
<evidence type="ECO:0000313" key="11">
    <source>
        <dbReference type="EMBL" id="SEK76815.1"/>
    </source>
</evidence>
<evidence type="ECO:0000256" key="6">
    <source>
        <dbReference type="ARBA" id="ARBA00022989"/>
    </source>
</evidence>
<proteinExistence type="inferred from homology"/>
<dbReference type="Pfam" id="PF03553">
    <property type="entry name" value="Na_H_antiporter"/>
    <property type="match status" value="1"/>
</dbReference>
<dbReference type="GO" id="GO:0015297">
    <property type="term" value="F:antiporter activity"/>
    <property type="evidence" value="ECO:0007669"/>
    <property type="project" value="UniProtKB-KW"/>
</dbReference>